<comment type="caution">
    <text evidence="3">The sequence shown here is derived from an EMBL/GenBank/DDBJ whole genome shotgun (WGS) entry which is preliminary data.</text>
</comment>
<feature type="coiled-coil region" evidence="1">
    <location>
        <begin position="2"/>
        <end position="43"/>
    </location>
</feature>
<protein>
    <submittedName>
        <fullName evidence="3">Uncharacterized protein</fullName>
    </submittedName>
</protein>
<dbReference type="AlphaFoldDB" id="A0A1J4JWJ9"/>
<proteinExistence type="predicted"/>
<evidence type="ECO:0000313" key="3">
    <source>
        <dbReference type="EMBL" id="OHT02824.1"/>
    </source>
</evidence>
<keyword evidence="1" id="KW-0175">Coiled coil</keyword>
<feature type="compositionally biased region" description="Polar residues" evidence="2">
    <location>
        <begin position="190"/>
        <end position="208"/>
    </location>
</feature>
<gene>
    <name evidence="3" type="ORF">TRFO_29885</name>
</gene>
<dbReference type="VEuPathDB" id="TrichDB:TRFO_29885"/>
<dbReference type="EMBL" id="MLAK01000850">
    <property type="protein sequence ID" value="OHT02824.1"/>
    <property type="molecule type" value="Genomic_DNA"/>
</dbReference>
<dbReference type="Proteomes" id="UP000179807">
    <property type="component" value="Unassembled WGS sequence"/>
</dbReference>
<dbReference type="GeneID" id="94841734"/>
<feature type="region of interest" description="Disordered" evidence="2">
    <location>
        <begin position="177"/>
        <end position="208"/>
    </location>
</feature>
<name>A0A1J4JWJ9_9EUKA</name>
<accession>A0A1J4JWJ9</accession>
<dbReference type="RefSeq" id="XP_068355960.1">
    <property type="nucleotide sequence ID" value="XM_068507030.1"/>
</dbReference>
<reference evidence="3" key="1">
    <citation type="submission" date="2016-10" db="EMBL/GenBank/DDBJ databases">
        <authorList>
            <person name="Benchimol M."/>
            <person name="Almeida L.G."/>
            <person name="Vasconcelos A.T."/>
            <person name="Perreira-Neves A."/>
            <person name="Rosa I.A."/>
            <person name="Tasca T."/>
            <person name="Bogo M.R."/>
            <person name="de Souza W."/>
        </authorList>
    </citation>
    <scope>NUCLEOTIDE SEQUENCE [LARGE SCALE GENOMIC DNA]</scope>
    <source>
        <strain evidence="3">K</strain>
    </source>
</reference>
<evidence type="ECO:0000256" key="2">
    <source>
        <dbReference type="SAM" id="MobiDB-lite"/>
    </source>
</evidence>
<evidence type="ECO:0000313" key="4">
    <source>
        <dbReference type="Proteomes" id="UP000179807"/>
    </source>
</evidence>
<evidence type="ECO:0000256" key="1">
    <source>
        <dbReference type="SAM" id="Coils"/>
    </source>
</evidence>
<keyword evidence="4" id="KW-1185">Reference proteome</keyword>
<sequence>MIKKVKEENKEYQIANEQFKDENEQLYKDNERLTNEIAKNENDNMIFLKENEKLKRSIIKSQDDKSNNFKIIGKMSLIIKTLRKELQNVVNEKTSHIPFDLLPSELITENPDEELTMESIINWYNNRIEYLTKEVNKLDQVKRYVNKKLREASISFDDRDLLLNIEKLNNYHENLSKSNTSVADDDTEKSSTYSSNTKSIKSNNESNS</sequence>
<organism evidence="3 4">
    <name type="scientific">Tritrichomonas foetus</name>
    <dbReference type="NCBI Taxonomy" id="1144522"/>
    <lineage>
        <taxon>Eukaryota</taxon>
        <taxon>Metamonada</taxon>
        <taxon>Parabasalia</taxon>
        <taxon>Tritrichomonadida</taxon>
        <taxon>Tritrichomonadidae</taxon>
        <taxon>Tritrichomonas</taxon>
    </lineage>
</organism>